<evidence type="ECO:0000313" key="2">
    <source>
        <dbReference type="Proteomes" id="UP000255515"/>
    </source>
</evidence>
<proteinExistence type="predicted"/>
<dbReference type="RefSeq" id="WP_002688503.1">
    <property type="nucleotide sequence ID" value="NZ_UFTJ01000005.1"/>
</dbReference>
<sequence>MNKTKFKIKKELLLIINNALQSPLILQEMGSKNILTTKLPISVFYEVIDILGKKFLTVSKTANFELYKHSADAFYLMLNVVLELGNLSVYERNQIDQLKNEIHQKKIVL</sequence>
<protein>
    <submittedName>
        <fullName evidence="1">Uncharacterized protein</fullName>
    </submittedName>
</protein>
<reference evidence="1 2" key="1">
    <citation type="submission" date="2018-06" db="EMBL/GenBank/DDBJ databases">
        <authorList>
            <consortium name="Pathogen Informatics"/>
            <person name="Doyle S."/>
        </authorList>
    </citation>
    <scope>NUCLEOTIDE SEQUENCE [LARGE SCALE GENOMIC DNA]</scope>
    <source>
        <strain evidence="1 2">NCTC11661</strain>
    </source>
</reference>
<dbReference type="EMBL" id="UFTJ01000005">
    <property type="protein sequence ID" value="SUV53149.1"/>
    <property type="molecule type" value="Genomic_DNA"/>
</dbReference>
<organism evidence="1 2">
    <name type="scientific">Bergeyella zoohelcum</name>
    <dbReference type="NCBI Taxonomy" id="1015"/>
    <lineage>
        <taxon>Bacteria</taxon>
        <taxon>Pseudomonadati</taxon>
        <taxon>Bacteroidota</taxon>
        <taxon>Flavobacteriia</taxon>
        <taxon>Flavobacteriales</taxon>
        <taxon>Weeksellaceae</taxon>
        <taxon>Bergeyella</taxon>
    </lineage>
</organism>
<dbReference type="AlphaFoldDB" id="A0A380ZWN9"/>
<evidence type="ECO:0000313" key="1">
    <source>
        <dbReference type="EMBL" id="SUV53149.1"/>
    </source>
</evidence>
<gene>
    <name evidence="1" type="ORF">NCTC11661_02296</name>
</gene>
<dbReference type="Proteomes" id="UP000255515">
    <property type="component" value="Unassembled WGS sequence"/>
</dbReference>
<accession>A0A380ZWN9</accession>
<name>A0A380ZWN9_9FLAO</name>